<dbReference type="PROSITE" id="PS51935">
    <property type="entry name" value="NLPC_P60"/>
    <property type="match status" value="1"/>
</dbReference>
<name>A0A2H3KJC9_9CHLR</name>
<keyword evidence="8" id="KW-1185">Reference proteome</keyword>
<dbReference type="Proteomes" id="UP000220922">
    <property type="component" value="Unassembled WGS sequence"/>
</dbReference>
<comment type="caution">
    <text evidence="7">The sequence shown here is derived from an EMBL/GenBank/DDBJ whole genome shotgun (WGS) entry which is preliminary data.</text>
</comment>
<evidence type="ECO:0000256" key="2">
    <source>
        <dbReference type="ARBA" id="ARBA00022670"/>
    </source>
</evidence>
<proteinExistence type="inferred from homology"/>
<organism evidence="7 8">
    <name type="scientific">Candidatus Chloroploca asiatica</name>
    <dbReference type="NCBI Taxonomy" id="1506545"/>
    <lineage>
        <taxon>Bacteria</taxon>
        <taxon>Bacillati</taxon>
        <taxon>Chloroflexota</taxon>
        <taxon>Chloroflexia</taxon>
        <taxon>Chloroflexales</taxon>
        <taxon>Chloroflexineae</taxon>
        <taxon>Oscillochloridaceae</taxon>
        <taxon>Candidatus Chloroploca</taxon>
    </lineage>
</organism>
<dbReference type="EMBL" id="LYXE01000114">
    <property type="protein sequence ID" value="PDV97993.1"/>
    <property type="molecule type" value="Genomic_DNA"/>
</dbReference>
<dbReference type="Gene3D" id="3.90.1720.10">
    <property type="entry name" value="endopeptidase domain like (from Nostoc punctiforme)"/>
    <property type="match status" value="1"/>
</dbReference>
<dbReference type="PANTHER" id="PTHR47053:SF1">
    <property type="entry name" value="MUREIN DD-ENDOPEPTIDASE MEPH-RELATED"/>
    <property type="match status" value="1"/>
</dbReference>
<dbReference type="InterPro" id="IPR038765">
    <property type="entry name" value="Papain-like_cys_pep_sf"/>
</dbReference>
<feature type="chain" id="PRO_5013655638" description="NlpC/P60 domain-containing protein" evidence="5">
    <location>
        <begin position="22"/>
        <end position="436"/>
    </location>
</feature>
<dbReference type="InterPro" id="IPR000064">
    <property type="entry name" value="NLP_P60_dom"/>
</dbReference>
<evidence type="ECO:0000256" key="1">
    <source>
        <dbReference type="ARBA" id="ARBA00007074"/>
    </source>
</evidence>
<keyword evidence="5" id="KW-0732">Signal</keyword>
<evidence type="ECO:0000313" key="7">
    <source>
        <dbReference type="EMBL" id="PDV97993.1"/>
    </source>
</evidence>
<dbReference type="PANTHER" id="PTHR47053">
    <property type="entry name" value="MUREIN DD-ENDOPEPTIDASE MEPH-RELATED"/>
    <property type="match status" value="1"/>
</dbReference>
<dbReference type="AlphaFoldDB" id="A0A2H3KJC9"/>
<feature type="signal peptide" evidence="5">
    <location>
        <begin position="1"/>
        <end position="21"/>
    </location>
</feature>
<keyword evidence="2" id="KW-0645">Protease</keyword>
<evidence type="ECO:0000313" key="8">
    <source>
        <dbReference type="Proteomes" id="UP000220922"/>
    </source>
</evidence>
<evidence type="ECO:0000256" key="5">
    <source>
        <dbReference type="SAM" id="SignalP"/>
    </source>
</evidence>
<reference evidence="7 8" key="1">
    <citation type="submission" date="2016-05" db="EMBL/GenBank/DDBJ databases">
        <authorList>
            <person name="Lavstsen T."/>
            <person name="Jespersen J.S."/>
        </authorList>
    </citation>
    <scope>NUCLEOTIDE SEQUENCE [LARGE SCALE GENOMIC DNA]</scope>
    <source>
        <strain evidence="7 8">B7-9</strain>
    </source>
</reference>
<evidence type="ECO:0000259" key="6">
    <source>
        <dbReference type="PROSITE" id="PS51935"/>
    </source>
</evidence>
<dbReference type="GO" id="GO:0008234">
    <property type="term" value="F:cysteine-type peptidase activity"/>
    <property type="evidence" value="ECO:0007669"/>
    <property type="project" value="UniProtKB-KW"/>
</dbReference>
<evidence type="ECO:0000256" key="3">
    <source>
        <dbReference type="ARBA" id="ARBA00022801"/>
    </source>
</evidence>
<keyword evidence="4" id="KW-0788">Thiol protease</keyword>
<keyword evidence="3" id="KW-0378">Hydrolase</keyword>
<evidence type="ECO:0000256" key="4">
    <source>
        <dbReference type="ARBA" id="ARBA00022807"/>
    </source>
</evidence>
<comment type="similarity">
    <text evidence="1">Belongs to the peptidase C40 family.</text>
</comment>
<dbReference type="Pfam" id="PF00877">
    <property type="entry name" value="NLPC_P60"/>
    <property type="match status" value="1"/>
</dbReference>
<feature type="domain" description="NlpC/P60" evidence="6">
    <location>
        <begin position="306"/>
        <end position="436"/>
    </location>
</feature>
<accession>A0A2H3KJC9</accession>
<dbReference type="InterPro" id="IPR051202">
    <property type="entry name" value="Peptidase_C40"/>
</dbReference>
<sequence>MVVVLICSVSLLFLACGTASTVITSAPRWACPSPTPRPFGVDGPVKEVITHTRPITEGGDWEEELFYERWEQEYGALGGPPFPSPTPYAAVGTAYVFGQRVEAWPFHIQVTAQAGPVVTLPGVAAEQQQLALIELIWHNHTVAPIPIQYAEQLRLRAVTEPSGAVVSGGTWSVTPVALHLAGVASLPELIPPGVSSVTVPVLGPRGTPKVVELALVGDPNAVPLLPSPTVPPGMPTLTPTLAPPTPTPNLGLQRQEPNQLTLQWTDAMWRAPGAEPCADPGALTGWSTEPGQAWGHEVPIQGVSAPPGRPRVVQLALHQVGKRYIWGAKGPEAFDCSGLMTWVYAQIGVTIPQGTAGQWPRMQPVDLAQLAPGDLIFFAIGGQGIDHVGMLVGDLNGNGQWDMVHAANASLGVRIDYDVLQSSFYAPRIRGFRTAR</sequence>
<protein>
    <recommendedName>
        <fullName evidence="6">NlpC/P60 domain-containing protein</fullName>
    </recommendedName>
</protein>
<dbReference type="GO" id="GO:0006508">
    <property type="term" value="P:proteolysis"/>
    <property type="evidence" value="ECO:0007669"/>
    <property type="project" value="UniProtKB-KW"/>
</dbReference>
<gene>
    <name evidence="7" type="ORF">A9Q02_16505</name>
</gene>
<dbReference type="SUPFAM" id="SSF54001">
    <property type="entry name" value="Cysteine proteinases"/>
    <property type="match status" value="1"/>
</dbReference>